<sequence>MTQEFTVRLLGPTDAALLRAAGDAVFDAAPVPALVDEFLGDPRHHLVAAIADGTIIGFASGVHYVHPDKPAQMFINEAGTDEAWQRRGVGRAVMAALVDHARNIGCTEAWVLTAADNDAARGLYAAAGGDEFDAGRIFVIDLNRGQA</sequence>
<dbReference type="PROSITE" id="PS51186">
    <property type="entry name" value="GNAT"/>
    <property type="match status" value="1"/>
</dbReference>
<dbReference type="RefSeq" id="WP_135246687.1">
    <property type="nucleotide sequence ID" value="NZ_SIHO01000003.1"/>
</dbReference>
<dbReference type="CDD" id="cd04301">
    <property type="entry name" value="NAT_SF"/>
    <property type="match status" value="1"/>
</dbReference>
<dbReference type="Gene3D" id="3.40.630.30">
    <property type="match status" value="1"/>
</dbReference>
<dbReference type="InterPro" id="IPR000182">
    <property type="entry name" value="GNAT_dom"/>
</dbReference>
<evidence type="ECO:0000259" key="3">
    <source>
        <dbReference type="PROSITE" id="PS51186"/>
    </source>
</evidence>
<organism evidence="4 5">
    <name type="scientific">Glacieibacterium arshaanense</name>
    <dbReference type="NCBI Taxonomy" id="2511025"/>
    <lineage>
        <taxon>Bacteria</taxon>
        <taxon>Pseudomonadati</taxon>
        <taxon>Pseudomonadota</taxon>
        <taxon>Alphaproteobacteria</taxon>
        <taxon>Sphingomonadales</taxon>
        <taxon>Sphingosinicellaceae</taxon>
        <taxon>Glacieibacterium</taxon>
    </lineage>
</organism>
<dbReference type="OrthoDB" id="9796129at2"/>
<dbReference type="InterPro" id="IPR050832">
    <property type="entry name" value="Bact_Acetyltransf"/>
</dbReference>
<dbReference type="Proteomes" id="UP000297737">
    <property type="component" value="Unassembled WGS sequence"/>
</dbReference>
<dbReference type="EMBL" id="SIHO01000003">
    <property type="protein sequence ID" value="TFU01183.1"/>
    <property type="molecule type" value="Genomic_DNA"/>
</dbReference>
<gene>
    <name evidence="4" type="ORF">EUV02_12815</name>
</gene>
<evidence type="ECO:0000256" key="2">
    <source>
        <dbReference type="ARBA" id="ARBA00023315"/>
    </source>
</evidence>
<dbReference type="GO" id="GO:0016747">
    <property type="term" value="F:acyltransferase activity, transferring groups other than amino-acyl groups"/>
    <property type="evidence" value="ECO:0007669"/>
    <property type="project" value="InterPro"/>
</dbReference>
<accession>A0A4Y9EK95</accession>
<dbReference type="AlphaFoldDB" id="A0A4Y9EK95"/>
<protein>
    <submittedName>
        <fullName evidence="4">GNAT family N-acetyltransferase</fullName>
    </submittedName>
</protein>
<reference evidence="4 5" key="1">
    <citation type="submission" date="2019-02" db="EMBL/GenBank/DDBJ databases">
        <title>Polymorphobacter sp. isolated from the lake at the Tibet of China.</title>
        <authorList>
            <person name="Li A."/>
        </authorList>
    </citation>
    <scope>NUCLEOTIDE SEQUENCE [LARGE SCALE GENOMIC DNA]</scope>
    <source>
        <strain evidence="4 5">DJ1R-1</strain>
    </source>
</reference>
<proteinExistence type="predicted"/>
<dbReference type="Pfam" id="PF00583">
    <property type="entry name" value="Acetyltransf_1"/>
    <property type="match status" value="1"/>
</dbReference>
<name>A0A4Y9EK95_9SPHN</name>
<dbReference type="PANTHER" id="PTHR43877">
    <property type="entry name" value="AMINOALKYLPHOSPHONATE N-ACETYLTRANSFERASE-RELATED-RELATED"/>
    <property type="match status" value="1"/>
</dbReference>
<keyword evidence="1 4" id="KW-0808">Transferase</keyword>
<dbReference type="SUPFAM" id="SSF55729">
    <property type="entry name" value="Acyl-CoA N-acyltransferases (Nat)"/>
    <property type="match status" value="1"/>
</dbReference>
<feature type="domain" description="N-acetyltransferase" evidence="3">
    <location>
        <begin position="5"/>
        <end position="147"/>
    </location>
</feature>
<comment type="caution">
    <text evidence="4">The sequence shown here is derived from an EMBL/GenBank/DDBJ whole genome shotgun (WGS) entry which is preliminary data.</text>
</comment>
<keyword evidence="2" id="KW-0012">Acyltransferase</keyword>
<evidence type="ECO:0000313" key="4">
    <source>
        <dbReference type="EMBL" id="TFU01183.1"/>
    </source>
</evidence>
<evidence type="ECO:0000256" key="1">
    <source>
        <dbReference type="ARBA" id="ARBA00022679"/>
    </source>
</evidence>
<dbReference type="InterPro" id="IPR016181">
    <property type="entry name" value="Acyl_CoA_acyltransferase"/>
</dbReference>
<keyword evidence="5" id="KW-1185">Reference proteome</keyword>
<evidence type="ECO:0000313" key="5">
    <source>
        <dbReference type="Proteomes" id="UP000297737"/>
    </source>
</evidence>